<dbReference type="Proteomes" id="UP000609121">
    <property type="component" value="Unassembled WGS sequence"/>
</dbReference>
<evidence type="ECO:0000313" key="1">
    <source>
        <dbReference type="EMBL" id="MBE3640113.1"/>
    </source>
</evidence>
<gene>
    <name evidence="1" type="ORF">ICN82_18065</name>
</gene>
<dbReference type="RefSeq" id="WP_193185681.1">
    <property type="nucleotide sequence ID" value="NZ_JACVXA010000072.1"/>
</dbReference>
<name>A0A8J6YVR4_9RHOB</name>
<evidence type="ECO:0000313" key="2">
    <source>
        <dbReference type="Proteomes" id="UP000609121"/>
    </source>
</evidence>
<dbReference type="AlphaFoldDB" id="A0A8J6YVR4"/>
<keyword evidence="2" id="KW-1185">Reference proteome</keyword>
<protein>
    <recommendedName>
        <fullName evidence="3">Apea-like HEPN domain-containing protein</fullName>
    </recommendedName>
</protein>
<proteinExistence type="predicted"/>
<sequence>MSFIVKNFTFIDFNPKIGSNSVAHAKKGDAVAKVHYLIKDYLVGYGFNPQKPNGISFEDSVKGIRIEISEPSDRTEVPDHFVLNDGLQVKIYMTVDAKDSLVEFIENLINGIYLRSHSEVKIFPEYENGRIKISENGEISKGYPVRSDLLPRKVRKLTSSASFDMMVSATKLIKSLRWTSNATGSSKIFGENADGDPIVYWKTTQEHYHLAPLPPMPNISLKMRAGIAYDRDAISAAEIIWRQADVDEPLSHQLLRDAHDVKMSSKKSALMISYAALEVGVKSHISNVVPKSAWLATNAPSPPIDQIIRTYIPIIHSGRPEVENWSVLSAHFNQVKEFSKARNKLTHQGKELNFDIEKWLTLTKDLLYIFDFLEGKEWASGLISEQVIALLGWFSTRDSPENLWPKTIERARKKHLANPEQTKKIK</sequence>
<comment type="caution">
    <text evidence="1">The sequence shown here is derived from an EMBL/GenBank/DDBJ whole genome shotgun (WGS) entry which is preliminary data.</text>
</comment>
<dbReference type="EMBL" id="JACVXA010000072">
    <property type="protein sequence ID" value="MBE3640113.1"/>
    <property type="molecule type" value="Genomic_DNA"/>
</dbReference>
<reference evidence="1" key="1">
    <citation type="submission" date="2020-09" db="EMBL/GenBank/DDBJ databases">
        <title>A novel bacterium of genus Mangrovicoccus, isolated from South China Sea.</title>
        <authorList>
            <person name="Huang H."/>
            <person name="Mo K."/>
            <person name="Hu Y."/>
        </authorList>
    </citation>
    <scope>NUCLEOTIDE SEQUENCE</scope>
    <source>
        <strain evidence="1">HB182678</strain>
    </source>
</reference>
<evidence type="ECO:0008006" key="3">
    <source>
        <dbReference type="Google" id="ProtNLM"/>
    </source>
</evidence>
<accession>A0A8J6YVR4</accession>
<organism evidence="1 2">
    <name type="scientific">Mangrovicoccus algicola</name>
    <dbReference type="NCBI Taxonomy" id="2771008"/>
    <lineage>
        <taxon>Bacteria</taxon>
        <taxon>Pseudomonadati</taxon>
        <taxon>Pseudomonadota</taxon>
        <taxon>Alphaproteobacteria</taxon>
        <taxon>Rhodobacterales</taxon>
        <taxon>Paracoccaceae</taxon>
        <taxon>Mangrovicoccus</taxon>
    </lineage>
</organism>